<accession>A0A2G5CX94</accession>
<keyword evidence="1" id="KW-0472">Membrane</keyword>
<sequence length="80" mass="9460">MLQAYVSRVPALVTCFMHMSNCHCTCIPFLILFFFKARTQSYLEKSWQMPRKQIARRARLQDVCDVCTFQKPNPQKVEMV</sequence>
<protein>
    <submittedName>
        <fullName evidence="2">Uncharacterized protein</fullName>
    </submittedName>
</protein>
<reference evidence="2 3" key="1">
    <citation type="submission" date="2017-09" db="EMBL/GenBank/DDBJ databases">
        <title>WGS assembly of Aquilegia coerulea Goldsmith.</title>
        <authorList>
            <person name="Hodges S."/>
            <person name="Kramer E."/>
            <person name="Nordborg M."/>
            <person name="Tomkins J."/>
            <person name="Borevitz J."/>
            <person name="Derieg N."/>
            <person name="Yan J."/>
            <person name="Mihaltcheva S."/>
            <person name="Hayes R.D."/>
            <person name="Rokhsar D."/>
        </authorList>
    </citation>
    <scope>NUCLEOTIDE SEQUENCE [LARGE SCALE GENOMIC DNA]</scope>
    <source>
        <strain evidence="3">cv. Goldsmith</strain>
    </source>
</reference>
<gene>
    <name evidence="2" type="ORF">AQUCO_03400047v1</name>
</gene>
<evidence type="ECO:0000313" key="2">
    <source>
        <dbReference type="EMBL" id="PIA35883.1"/>
    </source>
</evidence>
<organism evidence="2 3">
    <name type="scientific">Aquilegia coerulea</name>
    <name type="common">Rocky mountain columbine</name>
    <dbReference type="NCBI Taxonomy" id="218851"/>
    <lineage>
        <taxon>Eukaryota</taxon>
        <taxon>Viridiplantae</taxon>
        <taxon>Streptophyta</taxon>
        <taxon>Embryophyta</taxon>
        <taxon>Tracheophyta</taxon>
        <taxon>Spermatophyta</taxon>
        <taxon>Magnoliopsida</taxon>
        <taxon>Ranunculales</taxon>
        <taxon>Ranunculaceae</taxon>
        <taxon>Thalictroideae</taxon>
        <taxon>Aquilegia</taxon>
    </lineage>
</organism>
<dbReference type="InParanoid" id="A0A2G5CX94"/>
<evidence type="ECO:0000256" key="1">
    <source>
        <dbReference type="SAM" id="Phobius"/>
    </source>
</evidence>
<dbReference type="AlphaFoldDB" id="A0A2G5CX94"/>
<dbReference type="Proteomes" id="UP000230069">
    <property type="component" value="Unassembled WGS sequence"/>
</dbReference>
<proteinExistence type="predicted"/>
<feature type="transmembrane region" description="Helical" evidence="1">
    <location>
        <begin position="16"/>
        <end position="35"/>
    </location>
</feature>
<keyword evidence="3" id="KW-1185">Reference proteome</keyword>
<dbReference type="EMBL" id="KZ305051">
    <property type="protein sequence ID" value="PIA35883.1"/>
    <property type="molecule type" value="Genomic_DNA"/>
</dbReference>
<name>A0A2G5CX94_AQUCA</name>
<keyword evidence="1" id="KW-1133">Transmembrane helix</keyword>
<evidence type="ECO:0000313" key="3">
    <source>
        <dbReference type="Proteomes" id="UP000230069"/>
    </source>
</evidence>
<keyword evidence="1" id="KW-0812">Transmembrane</keyword>